<name>A0A2S9K1D4_9BURK</name>
<evidence type="ECO:0000256" key="3">
    <source>
        <dbReference type="ARBA" id="ARBA00022729"/>
    </source>
</evidence>
<dbReference type="EMBL" id="PVLQ01000079">
    <property type="protein sequence ID" value="PRD64260.1"/>
    <property type="molecule type" value="Genomic_DNA"/>
</dbReference>
<dbReference type="Proteomes" id="UP000238589">
    <property type="component" value="Unassembled WGS sequence"/>
</dbReference>
<dbReference type="AlphaFoldDB" id="A0A2S9K1D4"/>
<dbReference type="InterPro" id="IPR051455">
    <property type="entry name" value="Bact_solute-bind_prot3"/>
</dbReference>
<evidence type="ECO:0000256" key="2">
    <source>
        <dbReference type="ARBA" id="ARBA00022448"/>
    </source>
</evidence>
<dbReference type="Gene3D" id="3.40.190.10">
    <property type="entry name" value="Periplasmic binding protein-like II"/>
    <property type="match status" value="2"/>
</dbReference>
<dbReference type="CDD" id="cd13692">
    <property type="entry name" value="PBP2_BztA"/>
    <property type="match status" value="1"/>
</dbReference>
<reference evidence="7 8" key="1">
    <citation type="submission" date="2018-03" db="EMBL/GenBank/DDBJ databases">
        <title>Comparative genomics illustrates the genes involved in a hyperalkaliphilic mechanisms of Serpentinomonas isolated from highly-alkaline calcium-rich serpentinized springs.</title>
        <authorList>
            <person name="Suzuki S."/>
            <person name="Ishii S."/>
            <person name="Walworth N."/>
            <person name="Bird L."/>
            <person name="Kuenen J.G."/>
            <person name="Nealson K.H."/>
        </authorList>
    </citation>
    <scope>NUCLEOTIDE SEQUENCE [LARGE SCALE GENOMIC DNA]</scope>
    <source>
        <strain evidence="7 8">P1</strain>
    </source>
</reference>
<dbReference type="SMART" id="SM00062">
    <property type="entry name" value="PBPb"/>
    <property type="match status" value="1"/>
</dbReference>
<evidence type="ECO:0000313" key="8">
    <source>
        <dbReference type="Proteomes" id="UP000238589"/>
    </source>
</evidence>
<evidence type="ECO:0000259" key="6">
    <source>
        <dbReference type="SMART" id="SM00062"/>
    </source>
</evidence>
<dbReference type="Pfam" id="PF00497">
    <property type="entry name" value="SBP_bac_3"/>
    <property type="match status" value="1"/>
</dbReference>
<dbReference type="SUPFAM" id="SSF53850">
    <property type="entry name" value="Periplasmic binding protein-like II"/>
    <property type="match status" value="1"/>
</dbReference>
<organism evidence="7 8">
    <name type="scientific">Malikia granosa</name>
    <dbReference type="NCBI Taxonomy" id="263067"/>
    <lineage>
        <taxon>Bacteria</taxon>
        <taxon>Pseudomonadati</taxon>
        <taxon>Pseudomonadota</taxon>
        <taxon>Betaproteobacteria</taxon>
        <taxon>Burkholderiales</taxon>
        <taxon>Comamonadaceae</taxon>
        <taxon>Malikia</taxon>
    </lineage>
</organism>
<protein>
    <submittedName>
        <fullName evidence="7">Amino acid ABC transporter substrate-binding protein</fullName>
    </submittedName>
</protein>
<feature type="domain" description="Solute-binding protein family 3/N-terminal" evidence="6">
    <location>
        <begin position="33"/>
        <end position="263"/>
    </location>
</feature>
<feature type="signal peptide" evidence="5">
    <location>
        <begin position="1"/>
        <end position="21"/>
    </location>
</feature>
<evidence type="ECO:0000256" key="1">
    <source>
        <dbReference type="ARBA" id="ARBA00010333"/>
    </source>
</evidence>
<dbReference type="OrthoDB" id="9777941at2"/>
<comment type="similarity">
    <text evidence="1 4">Belongs to the bacterial solute-binding protein 3 family.</text>
</comment>
<comment type="caution">
    <text evidence="7">The sequence shown here is derived from an EMBL/GenBank/DDBJ whole genome shotgun (WGS) entry which is preliminary data.</text>
</comment>
<dbReference type="PROSITE" id="PS01039">
    <property type="entry name" value="SBP_BACTERIAL_3"/>
    <property type="match status" value="1"/>
</dbReference>
<keyword evidence="2" id="KW-0813">Transport</keyword>
<dbReference type="GO" id="GO:0006865">
    <property type="term" value="P:amino acid transport"/>
    <property type="evidence" value="ECO:0007669"/>
    <property type="project" value="TreeGrafter"/>
</dbReference>
<sequence>MKPIRLSLLVLALASLGSAHAGKTLDTIKQRDQIAIGVSTGVPGFSAADSQGRWTGLDVDIGKAVAAAVLGDANKVKWVPLASQQRFTALQSGEVDVLSRNTTVTLTRDASMGLAYTAIAFYDGQGFMVPAKTKVKSAKQLKGATVCVQSGTTSEKNLADFSRINKLNLKPVVFDKFDAANAAYFAGRCQAYTTDTSGLASVRAKEAKDPKEHLILPELISKEPLGPLVRRGDDEWLAIVRWVVNGLIEAEENGITQANVDQLKADSADPVVGRLLGKTEDTGKLLGLDRDWLARAIKAVGNYGEIYERNVGEKTPVGLARGKNRLWTDGGLHYALPLR</sequence>
<dbReference type="RefSeq" id="WP_105749431.1">
    <property type="nucleotide sequence ID" value="NZ_PVLQ01000079.1"/>
</dbReference>
<dbReference type="InterPro" id="IPR018313">
    <property type="entry name" value="SBP_3_CS"/>
</dbReference>
<dbReference type="PANTHER" id="PTHR30085">
    <property type="entry name" value="AMINO ACID ABC TRANSPORTER PERMEASE"/>
    <property type="match status" value="1"/>
</dbReference>
<evidence type="ECO:0000256" key="4">
    <source>
        <dbReference type="RuleBase" id="RU003744"/>
    </source>
</evidence>
<gene>
    <name evidence="7" type="ORF">C6P64_15400</name>
</gene>
<evidence type="ECO:0000256" key="5">
    <source>
        <dbReference type="SAM" id="SignalP"/>
    </source>
</evidence>
<dbReference type="InterPro" id="IPR001638">
    <property type="entry name" value="Solute-binding_3/MltF_N"/>
</dbReference>
<keyword evidence="3 5" id="KW-0732">Signal</keyword>
<feature type="chain" id="PRO_5015729338" evidence="5">
    <location>
        <begin position="22"/>
        <end position="339"/>
    </location>
</feature>
<evidence type="ECO:0000313" key="7">
    <source>
        <dbReference type="EMBL" id="PRD64260.1"/>
    </source>
</evidence>
<accession>A0A2S9K1D4</accession>
<keyword evidence="8" id="KW-1185">Reference proteome</keyword>
<dbReference type="PANTHER" id="PTHR30085:SF7">
    <property type="entry name" value="AMINO-ACID ABC TRANSPORTER-BINDING PROTEIN YHDW-RELATED"/>
    <property type="match status" value="1"/>
</dbReference>
<proteinExistence type="inferred from homology"/>